<feature type="transmembrane region" description="Helical" evidence="6">
    <location>
        <begin position="134"/>
        <end position="161"/>
    </location>
</feature>
<dbReference type="CDD" id="cd11482">
    <property type="entry name" value="SLC-NCS1sbd_NRT1-like"/>
    <property type="match status" value="1"/>
</dbReference>
<dbReference type="PANTHER" id="PTHR30618">
    <property type="entry name" value="NCS1 FAMILY PURINE/PYRIMIDINE TRANSPORTER"/>
    <property type="match status" value="1"/>
</dbReference>
<evidence type="ECO:0000256" key="5">
    <source>
        <dbReference type="ARBA" id="ARBA00023136"/>
    </source>
</evidence>
<dbReference type="InterPro" id="IPR001248">
    <property type="entry name" value="Pur-cyt_permease"/>
</dbReference>
<feature type="transmembrane region" description="Helical" evidence="6">
    <location>
        <begin position="41"/>
        <end position="59"/>
    </location>
</feature>
<feature type="transmembrane region" description="Helical" evidence="6">
    <location>
        <begin position="181"/>
        <end position="199"/>
    </location>
</feature>
<comment type="caution">
    <text evidence="7">The sequence shown here is derived from an EMBL/GenBank/DDBJ whole genome shotgun (WGS) entry which is preliminary data.</text>
</comment>
<feature type="transmembrane region" description="Helical" evidence="6">
    <location>
        <begin position="248"/>
        <end position="267"/>
    </location>
</feature>
<sequence>MVKPLMEKLKIENDSWSGCETTRWINPDIAPLPPSRRTWGVVAYLGFGSIANLCISAWTGGSSLLSLGLTVPQTVGAMIAARVLIAALVIANGWCGGEWHIGFTMSQRVVLGIYGSYIDDAPVSKTSRPPINSLMLSIVWFGSQAWLGELCVSALLSSWSYNFLMLENTLPTSANMVTRDFVGFVIFQIISIPMLLIRVEKFSLPVAIANIITFFVMMGITIWACTTASGAGPLFVSGAAQPATLETSWAWVYAIVASVGNISAGILNQSDFTRFARKQGVQVPGMIFSLFIPGMVVPIFGILTASATMTIYGGEAYWNPLTILHQWMLDDYSAKARAAAFFCSLGFIISQLAENTLGNGFAAGMDLAGLFPSWINIRRGGVLCALLSWAVQPWLFYNTASIFVTVAASFSVFMGPLTGIMISDYFLIRRQRIQLSQLYTGSSDGSYWYSYGFNWRAFVAWAVGFAPAMPGMISAANPSVSVSDSMYKYYLGNYLFGFLTASTLYTALCMVFNVKGAGLQDDTDVYGTFSEDVALGKGMSPFLPDGIHQSKLEGEDLVTA</sequence>
<reference evidence="7" key="1">
    <citation type="journal article" date="2021" name="Nat. Commun.">
        <title>Genetic determinants of endophytism in the Arabidopsis root mycobiome.</title>
        <authorList>
            <person name="Mesny F."/>
            <person name="Miyauchi S."/>
            <person name="Thiergart T."/>
            <person name="Pickel B."/>
            <person name="Atanasova L."/>
            <person name="Karlsson M."/>
            <person name="Huettel B."/>
            <person name="Barry K.W."/>
            <person name="Haridas S."/>
            <person name="Chen C."/>
            <person name="Bauer D."/>
            <person name="Andreopoulos W."/>
            <person name="Pangilinan J."/>
            <person name="LaButti K."/>
            <person name="Riley R."/>
            <person name="Lipzen A."/>
            <person name="Clum A."/>
            <person name="Drula E."/>
            <person name="Henrissat B."/>
            <person name="Kohler A."/>
            <person name="Grigoriev I.V."/>
            <person name="Martin F.M."/>
            <person name="Hacquard S."/>
        </authorList>
    </citation>
    <scope>NUCLEOTIDE SEQUENCE</scope>
    <source>
        <strain evidence="7">MPI-CAGE-AT-0147</strain>
    </source>
</reference>
<dbReference type="EMBL" id="JAGMUV010000017">
    <property type="protein sequence ID" value="KAH7131129.1"/>
    <property type="molecule type" value="Genomic_DNA"/>
</dbReference>
<keyword evidence="4 6" id="KW-1133">Transmembrane helix</keyword>
<dbReference type="Proteomes" id="UP000738349">
    <property type="component" value="Unassembled WGS sequence"/>
</dbReference>
<dbReference type="PANTHER" id="PTHR30618:SF15">
    <property type="entry name" value="NICOTINAMIDE RIBOSIDE TRANSPORTER 1-RELATED"/>
    <property type="match status" value="1"/>
</dbReference>
<gene>
    <name evidence="7" type="ORF">EDB81DRAFT_696383</name>
</gene>
<keyword evidence="8" id="KW-1185">Reference proteome</keyword>
<evidence type="ECO:0000256" key="3">
    <source>
        <dbReference type="ARBA" id="ARBA00022692"/>
    </source>
</evidence>
<feature type="transmembrane region" description="Helical" evidence="6">
    <location>
        <begin position="211"/>
        <end position="236"/>
    </location>
</feature>
<comment type="similarity">
    <text evidence="2">Belongs to the purine-cytosine permease (2.A.39) family.</text>
</comment>
<keyword evidence="5 6" id="KW-0472">Membrane</keyword>
<evidence type="ECO:0000256" key="2">
    <source>
        <dbReference type="ARBA" id="ARBA00008974"/>
    </source>
</evidence>
<feature type="transmembrane region" description="Helical" evidence="6">
    <location>
        <begin position="79"/>
        <end position="97"/>
    </location>
</feature>
<dbReference type="OrthoDB" id="2018619at2759"/>
<keyword evidence="3 6" id="KW-0812">Transmembrane</keyword>
<dbReference type="Gene3D" id="1.10.4160.10">
    <property type="entry name" value="Hydantoin permease"/>
    <property type="match status" value="1"/>
</dbReference>
<evidence type="ECO:0000256" key="4">
    <source>
        <dbReference type="ARBA" id="ARBA00022989"/>
    </source>
</evidence>
<evidence type="ECO:0000313" key="7">
    <source>
        <dbReference type="EMBL" id="KAH7131129.1"/>
    </source>
</evidence>
<dbReference type="AlphaFoldDB" id="A0A9P9E5Q4"/>
<evidence type="ECO:0000256" key="1">
    <source>
        <dbReference type="ARBA" id="ARBA00004141"/>
    </source>
</evidence>
<organism evidence="7 8">
    <name type="scientific">Dactylonectria macrodidyma</name>
    <dbReference type="NCBI Taxonomy" id="307937"/>
    <lineage>
        <taxon>Eukaryota</taxon>
        <taxon>Fungi</taxon>
        <taxon>Dikarya</taxon>
        <taxon>Ascomycota</taxon>
        <taxon>Pezizomycotina</taxon>
        <taxon>Sordariomycetes</taxon>
        <taxon>Hypocreomycetidae</taxon>
        <taxon>Hypocreales</taxon>
        <taxon>Nectriaceae</taxon>
        <taxon>Dactylonectria</taxon>
    </lineage>
</organism>
<dbReference type="GO" id="GO:0015205">
    <property type="term" value="F:nucleobase transmembrane transporter activity"/>
    <property type="evidence" value="ECO:0007669"/>
    <property type="project" value="TreeGrafter"/>
</dbReference>
<dbReference type="Pfam" id="PF02133">
    <property type="entry name" value="Transp_cyt_pur"/>
    <property type="match status" value="1"/>
</dbReference>
<dbReference type="GO" id="GO:0005886">
    <property type="term" value="C:plasma membrane"/>
    <property type="evidence" value="ECO:0007669"/>
    <property type="project" value="TreeGrafter"/>
</dbReference>
<proteinExistence type="inferred from homology"/>
<feature type="transmembrane region" description="Helical" evidence="6">
    <location>
        <begin position="395"/>
        <end position="427"/>
    </location>
</feature>
<feature type="transmembrane region" description="Helical" evidence="6">
    <location>
        <begin position="489"/>
        <end position="512"/>
    </location>
</feature>
<evidence type="ECO:0000313" key="8">
    <source>
        <dbReference type="Proteomes" id="UP000738349"/>
    </source>
</evidence>
<comment type="subcellular location">
    <subcellularLocation>
        <location evidence="1">Membrane</location>
        <topology evidence="1">Multi-pass membrane protein</topology>
    </subcellularLocation>
</comment>
<protein>
    <submittedName>
        <fullName evidence="7">NCS1 nucleoside transporter</fullName>
    </submittedName>
</protein>
<dbReference type="InterPro" id="IPR045225">
    <property type="entry name" value="Uracil/uridine/allantoin_perm"/>
</dbReference>
<accession>A0A9P9E5Q4</accession>
<feature type="transmembrane region" description="Helical" evidence="6">
    <location>
        <begin position="448"/>
        <end position="469"/>
    </location>
</feature>
<name>A0A9P9E5Q4_9HYPO</name>
<evidence type="ECO:0000256" key="6">
    <source>
        <dbReference type="SAM" id="Phobius"/>
    </source>
</evidence>
<feature type="transmembrane region" description="Helical" evidence="6">
    <location>
        <begin position="287"/>
        <end position="312"/>
    </location>
</feature>